<feature type="chain" id="PRO_5045583507" description="Intracellular sulfur oxidation protein, DsrE/DsrF family" evidence="2">
    <location>
        <begin position="36"/>
        <end position="197"/>
    </location>
</feature>
<protein>
    <recommendedName>
        <fullName evidence="5">Intracellular sulfur oxidation protein, DsrE/DsrF family</fullName>
    </recommendedName>
</protein>
<evidence type="ECO:0000256" key="2">
    <source>
        <dbReference type="SAM" id="SignalP"/>
    </source>
</evidence>
<name>A0ABY7C006_9HYPH</name>
<keyword evidence="2" id="KW-0732">Signal</keyword>
<dbReference type="PANTHER" id="PTHR37691">
    <property type="entry name" value="BLR3518 PROTEIN"/>
    <property type="match status" value="1"/>
</dbReference>
<dbReference type="PANTHER" id="PTHR37691:SF1">
    <property type="entry name" value="BLR3518 PROTEIN"/>
    <property type="match status" value="1"/>
</dbReference>
<dbReference type="RefSeq" id="WP_268881803.1">
    <property type="nucleotide sequence ID" value="NZ_CP114029.1"/>
</dbReference>
<sequence length="197" mass="20983">MTTGALRSNALRRRLAGATFALAVCVAGLAGPVHAQSTGGIEASGEEDLSFVDHKLALQISDRDEAAMRSALDIAANVSRDYSEKAEGVAIEIVVYGPGMDMLRPDRSPVLERLEAFSQSMPNVRFAACGNTLDTLEQKEGKRPEIVPYARVVQAGVSEPHPAARGRLCDREALRRSGGSQPSDPADEISRSSPARP</sequence>
<evidence type="ECO:0000313" key="3">
    <source>
        <dbReference type="EMBL" id="WAP69363.1"/>
    </source>
</evidence>
<feature type="region of interest" description="Disordered" evidence="1">
    <location>
        <begin position="157"/>
        <end position="197"/>
    </location>
</feature>
<keyword evidence="4" id="KW-1185">Reference proteome</keyword>
<dbReference type="InterPro" id="IPR027396">
    <property type="entry name" value="DsrEFH-like"/>
</dbReference>
<organism evidence="3 4">
    <name type="scientific">Jiella pelagia</name>
    <dbReference type="NCBI Taxonomy" id="2986949"/>
    <lineage>
        <taxon>Bacteria</taxon>
        <taxon>Pseudomonadati</taxon>
        <taxon>Pseudomonadota</taxon>
        <taxon>Alphaproteobacteria</taxon>
        <taxon>Hyphomicrobiales</taxon>
        <taxon>Aurantimonadaceae</taxon>
        <taxon>Jiella</taxon>
    </lineage>
</organism>
<dbReference type="SUPFAM" id="SSF75169">
    <property type="entry name" value="DsrEFH-like"/>
    <property type="match status" value="1"/>
</dbReference>
<evidence type="ECO:0008006" key="5">
    <source>
        <dbReference type="Google" id="ProtNLM"/>
    </source>
</evidence>
<dbReference type="Proteomes" id="UP001164020">
    <property type="component" value="Chromosome"/>
</dbReference>
<dbReference type="Gene3D" id="3.40.1260.10">
    <property type="entry name" value="DsrEFH-like"/>
    <property type="match status" value="1"/>
</dbReference>
<dbReference type="EMBL" id="CP114029">
    <property type="protein sequence ID" value="WAP69363.1"/>
    <property type="molecule type" value="Genomic_DNA"/>
</dbReference>
<evidence type="ECO:0000256" key="1">
    <source>
        <dbReference type="SAM" id="MobiDB-lite"/>
    </source>
</evidence>
<reference evidence="3" key="1">
    <citation type="submission" date="2022-12" db="EMBL/GenBank/DDBJ databases">
        <title>Jiella pelagia sp. nov., isolated from phosphonate enriched culture of Northwest Pacific surface seawater.</title>
        <authorList>
            <person name="Shin D.Y."/>
            <person name="Hwang C.Y."/>
        </authorList>
    </citation>
    <scope>NUCLEOTIDE SEQUENCE</scope>
    <source>
        <strain evidence="3">HL-NP1</strain>
    </source>
</reference>
<evidence type="ECO:0000313" key="4">
    <source>
        <dbReference type="Proteomes" id="UP001164020"/>
    </source>
</evidence>
<gene>
    <name evidence="3" type="ORF">OH818_03485</name>
</gene>
<accession>A0ABY7C006</accession>
<proteinExistence type="predicted"/>
<feature type="signal peptide" evidence="2">
    <location>
        <begin position="1"/>
        <end position="35"/>
    </location>
</feature>